<protein>
    <submittedName>
        <fullName evidence="8">RagB/SusD family nutrient uptake outer membrane protein</fullName>
    </submittedName>
</protein>
<reference evidence="8 9" key="1">
    <citation type="submission" date="2018-08" db="EMBL/GenBank/DDBJ databases">
        <title>A genome reference for cultivated species of the human gut microbiota.</title>
        <authorList>
            <person name="Zou Y."/>
            <person name="Xue W."/>
            <person name="Luo G."/>
        </authorList>
    </citation>
    <scope>NUCLEOTIDE SEQUENCE [LARGE SCALE GENOMIC DNA]</scope>
    <source>
        <strain evidence="8 9">AF14-49</strain>
    </source>
</reference>
<comment type="caution">
    <text evidence="8">The sequence shown here is derived from an EMBL/GenBank/DDBJ whole genome shotgun (WGS) entry which is preliminary data.</text>
</comment>
<proteinExistence type="inferred from homology"/>
<dbReference type="RefSeq" id="WP_118261378.1">
    <property type="nucleotide sequence ID" value="NZ_QRZA01000035.1"/>
</dbReference>
<feature type="domain" description="SusD-like N-terminal" evidence="7">
    <location>
        <begin position="104"/>
        <end position="229"/>
    </location>
</feature>
<evidence type="ECO:0000259" key="6">
    <source>
        <dbReference type="Pfam" id="PF07980"/>
    </source>
</evidence>
<gene>
    <name evidence="8" type="ORF">DWW18_17865</name>
</gene>
<dbReference type="InterPro" id="IPR012944">
    <property type="entry name" value="SusD_RagB_dom"/>
</dbReference>
<sequence length="655" mass="74592">MKKIGIIACGLAFLWGGCDYLDIVPEDDVKSIETIFEQRSQVDGWVATCYRNIPGLTTLTGNVAYTGADELVGNDVHRYVGGMIGTIDGFKIGDGLQQVLHPINDSWTNKSYYATIRYCNTFFENIGNTLNMEQEEKELWTAEVKAVKAFYYFQMVRKYGPIILLPQTIGIEESINDMKRPCVHVDTCFKEIVRLLDEAIEVLPLRAEKEAMRQGYFHKESALALKAQVLVYQASPLFNGNPSYASFRNRKGELLFSATPDREKWRRAAEACDEAIKVCEDAGWGLTKGYTGKATSLLNTMMDIEQSVQAPGSVSKEIVFQTKTIYSNIASPNYFFAHTLPYFCNATILNNPPSDGSMSPSMKMVEMYYTKNGLPIDMDREWKYEECYTMGQVTDVTTYERVIPANTGVLKLHLDREPRFYACIAADRLYWRGAVVNQSNEMKEPKIITARKGEEFGTNLESLQSYMNQNRSGYWLMKHIYTDLLCNNYEKQIEGKGDLPKPLIRMAQLYLWASEAWNEYLETPDDRVYAGIDKVRARAGIPDVKEAWSQHSTNPALATTQAGMRQIIRRETSIELAFEGQRFWDLRRWLEAEKELNEPLTGWNVVAADADGFYNNYQGPVVVWEKRGFLAPRDYFFPISSEVVQVSGVVQNPGW</sequence>
<evidence type="ECO:0000256" key="4">
    <source>
        <dbReference type="ARBA" id="ARBA00023136"/>
    </source>
</evidence>
<dbReference type="Pfam" id="PF07980">
    <property type="entry name" value="SusD_RagB"/>
    <property type="match status" value="1"/>
</dbReference>
<comment type="similarity">
    <text evidence="2">Belongs to the SusD family.</text>
</comment>
<keyword evidence="4" id="KW-0472">Membrane</keyword>
<evidence type="ECO:0000256" key="3">
    <source>
        <dbReference type="ARBA" id="ARBA00022729"/>
    </source>
</evidence>
<organism evidence="8 9">
    <name type="scientific">Butyricimonas virosa</name>
    <dbReference type="NCBI Taxonomy" id="544645"/>
    <lineage>
        <taxon>Bacteria</taxon>
        <taxon>Pseudomonadati</taxon>
        <taxon>Bacteroidota</taxon>
        <taxon>Bacteroidia</taxon>
        <taxon>Bacteroidales</taxon>
        <taxon>Odoribacteraceae</taxon>
        <taxon>Butyricimonas</taxon>
    </lineage>
</organism>
<evidence type="ECO:0000256" key="2">
    <source>
        <dbReference type="ARBA" id="ARBA00006275"/>
    </source>
</evidence>
<dbReference type="AlphaFoldDB" id="A0A412WVF5"/>
<evidence type="ECO:0000313" key="9">
    <source>
        <dbReference type="Proteomes" id="UP000283589"/>
    </source>
</evidence>
<dbReference type="Proteomes" id="UP000283589">
    <property type="component" value="Unassembled WGS sequence"/>
</dbReference>
<feature type="domain" description="RagB/SusD" evidence="6">
    <location>
        <begin position="356"/>
        <end position="655"/>
    </location>
</feature>
<keyword evidence="3" id="KW-0732">Signal</keyword>
<dbReference type="Pfam" id="PF14322">
    <property type="entry name" value="SusD-like_3"/>
    <property type="match status" value="1"/>
</dbReference>
<evidence type="ECO:0000256" key="1">
    <source>
        <dbReference type="ARBA" id="ARBA00004442"/>
    </source>
</evidence>
<dbReference type="Gene3D" id="1.25.40.390">
    <property type="match status" value="1"/>
</dbReference>
<accession>A0A412WVF5</accession>
<name>A0A412WVF5_9BACT</name>
<evidence type="ECO:0000313" key="8">
    <source>
        <dbReference type="EMBL" id="RGV31303.1"/>
    </source>
</evidence>
<evidence type="ECO:0000256" key="5">
    <source>
        <dbReference type="ARBA" id="ARBA00023237"/>
    </source>
</evidence>
<evidence type="ECO:0000259" key="7">
    <source>
        <dbReference type="Pfam" id="PF14322"/>
    </source>
</evidence>
<keyword evidence="5" id="KW-0998">Cell outer membrane</keyword>
<comment type="subcellular location">
    <subcellularLocation>
        <location evidence="1">Cell outer membrane</location>
    </subcellularLocation>
</comment>
<dbReference type="InterPro" id="IPR011990">
    <property type="entry name" value="TPR-like_helical_dom_sf"/>
</dbReference>
<dbReference type="InterPro" id="IPR033985">
    <property type="entry name" value="SusD-like_N"/>
</dbReference>
<dbReference type="GO" id="GO:0009279">
    <property type="term" value="C:cell outer membrane"/>
    <property type="evidence" value="ECO:0007669"/>
    <property type="project" value="UniProtKB-SubCell"/>
</dbReference>
<dbReference type="EMBL" id="QRZA01000035">
    <property type="protein sequence ID" value="RGV31303.1"/>
    <property type="molecule type" value="Genomic_DNA"/>
</dbReference>
<dbReference type="PROSITE" id="PS51257">
    <property type="entry name" value="PROKAR_LIPOPROTEIN"/>
    <property type="match status" value="1"/>
</dbReference>
<dbReference type="SUPFAM" id="SSF48452">
    <property type="entry name" value="TPR-like"/>
    <property type="match status" value="1"/>
</dbReference>